<accession>A0A9P5MXF2</accession>
<evidence type="ECO:0000313" key="2">
    <source>
        <dbReference type="EMBL" id="KAF8481006.1"/>
    </source>
</evidence>
<dbReference type="EMBL" id="WHVB01000007">
    <property type="protein sequence ID" value="KAF8481006.1"/>
    <property type="molecule type" value="Genomic_DNA"/>
</dbReference>
<reference evidence="2" key="1">
    <citation type="submission" date="2019-10" db="EMBL/GenBank/DDBJ databases">
        <authorList>
            <consortium name="DOE Joint Genome Institute"/>
            <person name="Kuo A."/>
            <person name="Miyauchi S."/>
            <person name="Kiss E."/>
            <person name="Drula E."/>
            <person name="Kohler A."/>
            <person name="Sanchez-Garcia M."/>
            <person name="Andreopoulos B."/>
            <person name="Barry K.W."/>
            <person name="Bonito G."/>
            <person name="Buee M."/>
            <person name="Carver A."/>
            <person name="Chen C."/>
            <person name="Cichocki N."/>
            <person name="Clum A."/>
            <person name="Culley D."/>
            <person name="Crous P.W."/>
            <person name="Fauchery L."/>
            <person name="Girlanda M."/>
            <person name="Hayes R."/>
            <person name="Keri Z."/>
            <person name="LaButti K."/>
            <person name="Lipzen A."/>
            <person name="Lombard V."/>
            <person name="Magnuson J."/>
            <person name="Maillard F."/>
            <person name="Morin E."/>
            <person name="Murat C."/>
            <person name="Nolan M."/>
            <person name="Ohm R."/>
            <person name="Pangilinan J."/>
            <person name="Pereira M."/>
            <person name="Perotto S."/>
            <person name="Peter M."/>
            <person name="Riley R."/>
            <person name="Sitrit Y."/>
            <person name="Stielow B."/>
            <person name="Szollosi G."/>
            <person name="Zifcakova L."/>
            <person name="Stursova M."/>
            <person name="Spatafora J.W."/>
            <person name="Tedersoo L."/>
            <person name="Vaario L.-M."/>
            <person name="Yamada A."/>
            <person name="Yan M."/>
            <person name="Wang P."/>
            <person name="Xu J."/>
            <person name="Bruns T."/>
            <person name="Baldrian P."/>
            <person name="Vilgalys R."/>
            <person name="Henrissat B."/>
            <person name="Grigoriev I.V."/>
            <person name="Hibbett D."/>
            <person name="Nagy L.G."/>
            <person name="Martin F.M."/>
        </authorList>
    </citation>
    <scope>NUCLEOTIDE SEQUENCE</scope>
    <source>
        <strain evidence="2">Prilba</strain>
    </source>
</reference>
<feature type="region of interest" description="Disordered" evidence="1">
    <location>
        <begin position="612"/>
        <end position="641"/>
    </location>
</feature>
<evidence type="ECO:0000256" key="1">
    <source>
        <dbReference type="SAM" id="MobiDB-lite"/>
    </source>
</evidence>
<feature type="region of interest" description="Disordered" evidence="1">
    <location>
        <begin position="746"/>
        <end position="773"/>
    </location>
</feature>
<gene>
    <name evidence="2" type="ORF">DFH94DRAFT_737326</name>
</gene>
<proteinExistence type="predicted"/>
<dbReference type="Proteomes" id="UP000759537">
    <property type="component" value="Unassembled WGS sequence"/>
</dbReference>
<protein>
    <submittedName>
        <fullName evidence="2">Uncharacterized protein</fullName>
    </submittedName>
</protein>
<feature type="compositionally biased region" description="Basic and acidic residues" evidence="1">
    <location>
        <begin position="754"/>
        <end position="768"/>
    </location>
</feature>
<dbReference type="OrthoDB" id="2422840at2759"/>
<feature type="region of interest" description="Disordered" evidence="1">
    <location>
        <begin position="686"/>
        <end position="706"/>
    </location>
</feature>
<feature type="compositionally biased region" description="Polar residues" evidence="1">
    <location>
        <begin position="627"/>
        <end position="637"/>
    </location>
</feature>
<keyword evidence="3" id="KW-1185">Reference proteome</keyword>
<feature type="compositionally biased region" description="Polar residues" evidence="1">
    <location>
        <begin position="689"/>
        <end position="704"/>
    </location>
</feature>
<reference evidence="2" key="2">
    <citation type="journal article" date="2020" name="Nat. Commun.">
        <title>Large-scale genome sequencing of mycorrhizal fungi provides insights into the early evolution of symbiotic traits.</title>
        <authorList>
            <person name="Miyauchi S."/>
            <person name="Kiss E."/>
            <person name="Kuo A."/>
            <person name="Drula E."/>
            <person name="Kohler A."/>
            <person name="Sanchez-Garcia M."/>
            <person name="Morin E."/>
            <person name="Andreopoulos B."/>
            <person name="Barry K.W."/>
            <person name="Bonito G."/>
            <person name="Buee M."/>
            <person name="Carver A."/>
            <person name="Chen C."/>
            <person name="Cichocki N."/>
            <person name="Clum A."/>
            <person name="Culley D."/>
            <person name="Crous P.W."/>
            <person name="Fauchery L."/>
            <person name="Girlanda M."/>
            <person name="Hayes R.D."/>
            <person name="Keri Z."/>
            <person name="LaButti K."/>
            <person name="Lipzen A."/>
            <person name="Lombard V."/>
            <person name="Magnuson J."/>
            <person name="Maillard F."/>
            <person name="Murat C."/>
            <person name="Nolan M."/>
            <person name="Ohm R.A."/>
            <person name="Pangilinan J."/>
            <person name="Pereira M.F."/>
            <person name="Perotto S."/>
            <person name="Peter M."/>
            <person name="Pfister S."/>
            <person name="Riley R."/>
            <person name="Sitrit Y."/>
            <person name="Stielow J.B."/>
            <person name="Szollosi G."/>
            <person name="Zifcakova L."/>
            <person name="Stursova M."/>
            <person name="Spatafora J.W."/>
            <person name="Tedersoo L."/>
            <person name="Vaario L.M."/>
            <person name="Yamada A."/>
            <person name="Yan M."/>
            <person name="Wang P."/>
            <person name="Xu J."/>
            <person name="Bruns T."/>
            <person name="Baldrian P."/>
            <person name="Vilgalys R."/>
            <person name="Dunand C."/>
            <person name="Henrissat B."/>
            <person name="Grigoriev I.V."/>
            <person name="Hibbett D."/>
            <person name="Nagy L.G."/>
            <person name="Martin F.M."/>
        </authorList>
    </citation>
    <scope>NUCLEOTIDE SEQUENCE</scope>
    <source>
        <strain evidence="2">Prilba</strain>
    </source>
</reference>
<dbReference type="AlphaFoldDB" id="A0A9P5MXF2"/>
<evidence type="ECO:0000313" key="3">
    <source>
        <dbReference type="Proteomes" id="UP000759537"/>
    </source>
</evidence>
<sequence>MTTMTSSSVQALYAHIHRLLDEHVAVYLTTDYIDGTQLRVFQALTAGLVPISVDDPHSLVLPSDPLDDFIEEHCQIEMKDTWERLPAVKKSQELLLSTLNAKPIGRTFASSFNDTFCGYSQSTDFFADLSVLSVYSIWHTPKPGCTRHFVPRNLREVLSQNPVVPASVEEDKDTDPWTKDVLHCRLPVDHQSWKEILLSYQASPFSTTHTSGTESTESTVCNQFLCRTPSPPLLVPLPQTPPLFSRKNEAPKQPANVPASMSDLQLIAPFASSDCDEGTLECAAVDDDWAASSTLSPPTSCLNSSPSKRDRFFVRSSDSQWPVDDLLAAKMDMFYMPRQSRVGGSREAFKVPGQGQQLHEYIGSVVCSTSGRNITTTPSLTSNTIVTPLTSVHRVGAFQTPDNMCQCSDDSEDVFLGQIIQDFAGETIDAIFLDQPTNTRNDLMNVPQLPAPNVHTRNAVWPNDMKSLVTYKGSFAFNVVKGIKSLNLELTWRPYDSEQVIPTVEELVGVSELNNSVDGEEARSRLAELLNWLDSLTHPISIEEESRGKLQVSLKSLTDSDFVTIVPSPQDCELSNVLPTRAERLRSRLLPRTQLKRTYDYAGHWDGGGCTAQSQSLGRSKVDGPSEDNNYGQSTEPDSVDSGTLLREHILFSDIPEDVALDAEIDIVSAPHVQLPVEPIISLSPAGLSPNSDSINNLESSKSPNPDWIHPSKTGGLERNPWPTFSGLATCEEQSLRGYLKVLAKRPPSGQADNDNHHSSPALSERRRLSTPPVDTEGLLCELSKLASPLPPLGASSQHYNHRYLASVEMLQDRPLMHAFRLDSLRMELLEREWIDGADIVFDCDTALVFAPLFQVLLPSSFRSLKDRLSLLSWRYTHLAVVFKLYEAGTSRLRHPQDEEERTDLFDQVIRSIKKLQRGLALAEAYAVKRPQAVIQMCFVRSVEQAATTARLLGDVAESRSQFGPWDDRLWLGVDEKEEERYLAGVDGMNAFAAAVILSQISLHDFLDLRADQRLQLVLPIPQSMMERLNEVIAQRREDVDTFVGDEDGAY</sequence>
<name>A0A9P5MXF2_9AGAM</name>
<comment type="caution">
    <text evidence="2">The sequence shown here is derived from an EMBL/GenBank/DDBJ whole genome shotgun (WGS) entry which is preliminary data.</text>
</comment>
<organism evidence="2 3">
    <name type="scientific">Russula ochroleuca</name>
    <dbReference type="NCBI Taxonomy" id="152965"/>
    <lineage>
        <taxon>Eukaryota</taxon>
        <taxon>Fungi</taxon>
        <taxon>Dikarya</taxon>
        <taxon>Basidiomycota</taxon>
        <taxon>Agaricomycotina</taxon>
        <taxon>Agaricomycetes</taxon>
        <taxon>Russulales</taxon>
        <taxon>Russulaceae</taxon>
        <taxon>Russula</taxon>
    </lineage>
</organism>